<dbReference type="Gene3D" id="2.180.10.10">
    <property type="entry name" value="RHS repeat-associated core"/>
    <property type="match status" value="1"/>
</dbReference>
<dbReference type="Proteomes" id="UP000261828">
    <property type="component" value="Unassembled WGS sequence"/>
</dbReference>
<keyword evidence="2" id="KW-1185">Reference proteome</keyword>
<evidence type="ECO:0000313" key="1">
    <source>
        <dbReference type="EMBL" id="RDY57896.1"/>
    </source>
</evidence>
<dbReference type="RefSeq" id="WP_116185741.1">
    <property type="nucleotide sequence ID" value="NZ_QTJX01000006.1"/>
</dbReference>
<evidence type="ECO:0008006" key="3">
    <source>
        <dbReference type="Google" id="ProtNLM"/>
    </source>
</evidence>
<dbReference type="AlphaFoldDB" id="A0A371JLQ9"/>
<accession>A0A371JLQ9</accession>
<dbReference type="OrthoDB" id="5732224at2"/>
<evidence type="ECO:0000313" key="2">
    <source>
        <dbReference type="Proteomes" id="UP000261828"/>
    </source>
</evidence>
<protein>
    <recommendedName>
        <fullName evidence="3">RHS repeat protein</fullName>
    </recommendedName>
</protein>
<sequence length="466" mass="55599">MKPLYYLVAILIAFSSQFDKRTNNLQEVVRVEYYRMMVFRESPYAPIKGAHQISEKEAEHCLHFKVQYDSENRPVLIEYRRGNNLFPHDATNRVFFPYFLRAPKTVIEYLEDKEIRTFFDIRNEPMTVSGLVFKEIYNYVDGERVNLAFFSRNDTPIENDWGIHNYEWKKLSNGRVQEKRFNIDGEQARIRPEFEFYAVQMEYDERGFIKRLYNYGLEGELTNNSTGVAYDELRYNSAGDFEGWSVFDVNGNPVEGNDPMVHRGEHSHNSKGYFVEYKSYDAEGNLMSDRRNSQINKRFYNDWGDFVQSRYYDLNEEKLTSEERRPAIVDFKINEKGYISEITFLDETAELVDWRPPKMRSVYSSDGRLKEISFWDVDYNLVDRYPHRYDDRGRLIEIDRIEGNDSLLYTQKRTYDDLDRPTGFKNFLPDGTPTIGRGIHEMRYTYDANWRRTETQHDIEGKQINR</sequence>
<comment type="caution">
    <text evidence="1">The sequence shown here is derived from an EMBL/GenBank/DDBJ whole genome shotgun (WGS) entry which is preliminary data.</text>
</comment>
<dbReference type="EMBL" id="QTJX01000006">
    <property type="protein sequence ID" value="RDY57896.1"/>
    <property type="molecule type" value="Genomic_DNA"/>
</dbReference>
<name>A0A371JLQ9_9FLAO</name>
<gene>
    <name evidence="1" type="ORF">DX873_17255</name>
</gene>
<reference evidence="1 2" key="1">
    <citation type="submission" date="2018-08" db="EMBL/GenBank/DDBJ databases">
        <title>Muricauda nanhaiensis sp. nov., isolated from seawater of the South China Sea.</title>
        <authorList>
            <person name="Dang Y."/>
        </authorList>
    </citation>
    <scope>NUCLEOTIDE SEQUENCE [LARGE SCALE GENOMIC DNA]</scope>
    <source>
        <strain evidence="1 2">SM1704</strain>
    </source>
</reference>
<proteinExistence type="predicted"/>
<organism evidence="1 2">
    <name type="scientific">Flagellimonas nanhaiensis</name>
    <dbReference type="NCBI Taxonomy" id="2292706"/>
    <lineage>
        <taxon>Bacteria</taxon>
        <taxon>Pseudomonadati</taxon>
        <taxon>Bacteroidota</taxon>
        <taxon>Flavobacteriia</taxon>
        <taxon>Flavobacteriales</taxon>
        <taxon>Flavobacteriaceae</taxon>
        <taxon>Flagellimonas</taxon>
    </lineage>
</organism>